<dbReference type="GO" id="GO:0005829">
    <property type="term" value="C:cytosol"/>
    <property type="evidence" value="ECO:0007669"/>
    <property type="project" value="TreeGrafter"/>
</dbReference>
<keyword evidence="5" id="KW-0548">Nucleotidyltransferase</keyword>
<dbReference type="PANTHER" id="PTHR10953">
    <property type="entry name" value="UBIQUITIN-ACTIVATING ENZYME E1"/>
    <property type="match status" value="1"/>
</dbReference>
<protein>
    <submittedName>
        <fullName evidence="5">Molybdopterin-synthase adenylyltransferase MoeB</fullName>
    </submittedName>
</protein>
<dbReference type="InterPro" id="IPR045886">
    <property type="entry name" value="ThiF/MoeB/HesA"/>
</dbReference>
<dbReference type="GO" id="GO:0004792">
    <property type="term" value="F:thiosulfate-cyanide sulfurtransferase activity"/>
    <property type="evidence" value="ECO:0007669"/>
    <property type="project" value="TreeGrafter"/>
</dbReference>
<dbReference type="EMBL" id="JAEINH010000002">
    <property type="protein sequence ID" value="MBI9114116.1"/>
    <property type="molecule type" value="Genomic_DNA"/>
</dbReference>
<dbReference type="SUPFAM" id="SSF69572">
    <property type="entry name" value="Activating enzymes of the ubiquitin-like proteins"/>
    <property type="match status" value="1"/>
</dbReference>
<dbReference type="Pfam" id="PF00581">
    <property type="entry name" value="Rhodanese"/>
    <property type="match status" value="1"/>
</dbReference>
<evidence type="ECO:0000259" key="4">
    <source>
        <dbReference type="PROSITE" id="PS50206"/>
    </source>
</evidence>
<dbReference type="SUPFAM" id="SSF52821">
    <property type="entry name" value="Rhodanese/Cell cycle control phosphatase"/>
    <property type="match status" value="1"/>
</dbReference>
<gene>
    <name evidence="5" type="primary">moeB</name>
    <name evidence="5" type="ORF">JAV76_03695</name>
</gene>
<proteinExistence type="predicted"/>
<dbReference type="CDD" id="cd00757">
    <property type="entry name" value="ThiF_MoeB_HesA_family"/>
    <property type="match status" value="1"/>
</dbReference>
<accession>A0A934MAD5</accession>
<feature type="domain" description="Rhodanese" evidence="4">
    <location>
        <begin position="303"/>
        <end position="392"/>
    </location>
</feature>
<evidence type="ECO:0000313" key="6">
    <source>
        <dbReference type="Proteomes" id="UP000602087"/>
    </source>
</evidence>
<dbReference type="InterPro" id="IPR036873">
    <property type="entry name" value="Rhodanese-like_dom_sf"/>
</dbReference>
<keyword evidence="2" id="KW-0547">Nucleotide-binding</keyword>
<organism evidence="5 6">
    <name type="scientific">Sanguibacter suaedae</name>
    <dbReference type="NCBI Taxonomy" id="2795737"/>
    <lineage>
        <taxon>Bacteria</taxon>
        <taxon>Bacillati</taxon>
        <taxon>Actinomycetota</taxon>
        <taxon>Actinomycetes</taxon>
        <taxon>Micrococcales</taxon>
        <taxon>Sanguibacteraceae</taxon>
        <taxon>Sanguibacter</taxon>
    </lineage>
</organism>
<dbReference type="GO" id="GO:0005524">
    <property type="term" value="F:ATP binding"/>
    <property type="evidence" value="ECO:0007669"/>
    <property type="project" value="UniProtKB-KW"/>
</dbReference>
<dbReference type="Pfam" id="PF00899">
    <property type="entry name" value="ThiF"/>
    <property type="match status" value="1"/>
</dbReference>
<dbReference type="AlphaFoldDB" id="A0A934MAD5"/>
<dbReference type="PROSITE" id="PS50206">
    <property type="entry name" value="RHODANESE_3"/>
    <property type="match status" value="1"/>
</dbReference>
<evidence type="ECO:0000256" key="3">
    <source>
        <dbReference type="ARBA" id="ARBA00022840"/>
    </source>
</evidence>
<dbReference type="NCBIfam" id="NF004281">
    <property type="entry name" value="PRK05690.1"/>
    <property type="match status" value="1"/>
</dbReference>
<comment type="caution">
    <text evidence="5">The sequence shown here is derived from an EMBL/GenBank/DDBJ whole genome shotgun (WGS) entry which is preliminary data.</text>
</comment>
<dbReference type="SMART" id="SM00450">
    <property type="entry name" value="RHOD"/>
    <property type="match status" value="1"/>
</dbReference>
<dbReference type="CDD" id="cd00158">
    <property type="entry name" value="RHOD"/>
    <property type="match status" value="1"/>
</dbReference>
<dbReference type="GO" id="GO:0008146">
    <property type="term" value="F:sulfotransferase activity"/>
    <property type="evidence" value="ECO:0007669"/>
    <property type="project" value="TreeGrafter"/>
</dbReference>
<dbReference type="GO" id="GO:0008641">
    <property type="term" value="F:ubiquitin-like modifier activating enzyme activity"/>
    <property type="evidence" value="ECO:0007669"/>
    <property type="project" value="InterPro"/>
</dbReference>
<keyword evidence="6" id="KW-1185">Reference proteome</keyword>
<dbReference type="InterPro" id="IPR000594">
    <property type="entry name" value="ThiF_NAD_FAD-bd"/>
</dbReference>
<dbReference type="GO" id="GO:0016779">
    <property type="term" value="F:nucleotidyltransferase activity"/>
    <property type="evidence" value="ECO:0007669"/>
    <property type="project" value="UniProtKB-KW"/>
</dbReference>
<evidence type="ECO:0000256" key="2">
    <source>
        <dbReference type="ARBA" id="ARBA00022741"/>
    </source>
</evidence>
<dbReference type="Gene3D" id="3.40.250.10">
    <property type="entry name" value="Rhodanese-like domain"/>
    <property type="match status" value="1"/>
</dbReference>
<reference evidence="5" key="1">
    <citation type="submission" date="2020-12" db="EMBL/GenBank/DDBJ databases">
        <title>Sanguibacter suaedae sp. nov., isolated from Suaeda aralocaspica.</title>
        <authorList>
            <person name="Ma Q."/>
        </authorList>
    </citation>
    <scope>NUCLEOTIDE SEQUENCE</scope>
    <source>
        <strain evidence="5">YZGR15</strain>
    </source>
</reference>
<dbReference type="Proteomes" id="UP000602087">
    <property type="component" value="Unassembled WGS sequence"/>
</dbReference>
<dbReference type="InterPro" id="IPR035985">
    <property type="entry name" value="Ubiquitin-activating_enz"/>
</dbReference>
<evidence type="ECO:0000313" key="5">
    <source>
        <dbReference type="EMBL" id="MBI9114116.1"/>
    </source>
</evidence>
<dbReference type="Gene3D" id="3.40.50.720">
    <property type="entry name" value="NAD(P)-binding Rossmann-like Domain"/>
    <property type="match status" value="1"/>
</dbReference>
<dbReference type="RefSeq" id="WP_198732657.1">
    <property type="nucleotide sequence ID" value="NZ_JAEINH010000002.1"/>
</dbReference>
<dbReference type="PANTHER" id="PTHR10953:SF102">
    <property type="entry name" value="ADENYLYLTRANSFERASE AND SULFURTRANSFERASE MOCS3"/>
    <property type="match status" value="1"/>
</dbReference>
<name>A0A934MAD5_9MICO</name>
<sequence>MTPAPAFPPLVAESGPLSPTEAARYARHMTLPQVGAAGQRRLKNARVLVVGAGGLGSPALLYLAAAGIGTLGVVDDDVVDESNLQRQVVHRTRDVGRPKVESARDAVLELNPHVDVRVHPVRLTADNALDVLRGYDLVLDGADNFSTRYLVSDACTILGIPEVWGSIFRFQGQTSVFWSSPPEGFPAVTYRDLFPDPPPPGSVPSCAEGGVLGALCATVGSVMVTEALKIVTGAGTPLLGRLAVYDALDLTWRQLEIEPDPGLERVTTLAAVDASCALPVQESAPASTAPDEITPARLAADLDRGTLLLVDVREDFERDIVSVPGSTHVPLGTLLDGGLADLPRDRPVAFLCKSGARSRTAVDAARAAGLTDAVTVTGGVLAWVRDVDPTQPTY</sequence>
<evidence type="ECO:0000256" key="1">
    <source>
        <dbReference type="ARBA" id="ARBA00022679"/>
    </source>
</evidence>
<keyword evidence="3" id="KW-0067">ATP-binding</keyword>
<dbReference type="InterPro" id="IPR001763">
    <property type="entry name" value="Rhodanese-like_dom"/>
</dbReference>
<dbReference type="FunFam" id="3.40.50.720:FF:000033">
    <property type="entry name" value="Adenylyltransferase and sulfurtransferase MOCS3"/>
    <property type="match status" value="1"/>
</dbReference>
<keyword evidence="1" id="KW-0808">Transferase</keyword>